<accession>E3MCQ0</accession>
<dbReference type="OMA" id="MEKRIEW"/>
<evidence type="ECO:0000313" key="3">
    <source>
        <dbReference type="Proteomes" id="UP000008281"/>
    </source>
</evidence>
<dbReference type="OrthoDB" id="70376at2759"/>
<dbReference type="AlphaFoldDB" id="E3MCQ0"/>
<protein>
    <submittedName>
        <fullName evidence="2">Uncharacterized protein</fullName>
    </submittedName>
</protein>
<evidence type="ECO:0000256" key="1">
    <source>
        <dbReference type="SAM" id="MobiDB-lite"/>
    </source>
</evidence>
<sequence length="276" mass="32151">MNEETPGTSNSEDVQFDFKFIHDARHQSIEYLREELARLKRDNHPLLHSVRRKILNDRTIQADRTQRHRERAAQRAKQDRDSKETEYRFENTHRISELMEEATKRAEDMEKSMTHEYGLVDITKAIVAPLTFDSTKKTLRGRGGGLLIEPASYFNSNQNSRIPEFKLNLAFDNVRIRADLDAILNRPEARRKVYSIVAIQKPKLIIDNKSFKHGEDVYAWNTTFGNVLARLEITNDKLVHLKGSNNWDSRQITATLEDLEEGRVVINKQKGKDRTH</sequence>
<name>E3MCQ0_CAERE</name>
<dbReference type="eggNOG" id="ENOG502TGJB">
    <property type="taxonomic scope" value="Eukaryota"/>
</dbReference>
<organism evidence="3">
    <name type="scientific">Caenorhabditis remanei</name>
    <name type="common">Caenorhabditis vulgaris</name>
    <dbReference type="NCBI Taxonomy" id="31234"/>
    <lineage>
        <taxon>Eukaryota</taxon>
        <taxon>Metazoa</taxon>
        <taxon>Ecdysozoa</taxon>
        <taxon>Nematoda</taxon>
        <taxon>Chromadorea</taxon>
        <taxon>Rhabditida</taxon>
        <taxon>Rhabditina</taxon>
        <taxon>Rhabditomorpha</taxon>
        <taxon>Rhabditoidea</taxon>
        <taxon>Rhabditidae</taxon>
        <taxon>Peloderinae</taxon>
        <taxon>Caenorhabditis</taxon>
    </lineage>
</organism>
<proteinExistence type="predicted"/>
<dbReference type="InParanoid" id="E3MCQ0"/>
<dbReference type="HOGENOM" id="CLU_1009131_0_0_1"/>
<reference evidence="2" key="1">
    <citation type="submission" date="2007-07" db="EMBL/GenBank/DDBJ databases">
        <title>PCAP assembly of the Caenorhabditis remanei genome.</title>
        <authorList>
            <consortium name="The Caenorhabditis remanei Sequencing Consortium"/>
            <person name="Wilson R.K."/>
        </authorList>
    </citation>
    <scope>NUCLEOTIDE SEQUENCE [LARGE SCALE GENOMIC DNA]</scope>
    <source>
        <strain evidence="2">PB4641</strain>
    </source>
</reference>
<feature type="region of interest" description="Disordered" evidence="1">
    <location>
        <begin position="58"/>
        <end position="88"/>
    </location>
</feature>
<gene>
    <name evidence="2" type="ORF">CRE_20315</name>
</gene>
<dbReference type="EMBL" id="DS268435">
    <property type="protein sequence ID" value="EFO98654.1"/>
    <property type="molecule type" value="Genomic_DNA"/>
</dbReference>
<dbReference type="FunCoup" id="E3MCQ0">
    <property type="interactions" value="532"/>
</dbReference>
<dbReference type="Proteomes" id="UP000008281">
    <property type="component" value="Unassembled WGS sequence"/>
</dbReference>
<keyword evidence="3" id="KW-1185">Reference proteome</keyword>
<dbReference type="STRING" id="31234.E3MCQ0"/>
<evidence type="ECO:0000313" key="2">
    <source>
        <dbReference type="EMBL" id="EFO98654.1"/>
    </source>
</evidence>